<gene>
    <name evidence="4" type="ORF">HHL09_09595</name>
</gene>
<dbReference type="GO" id="GO:0009055">
    <property type="term" value="F:electron transfer activity"/>
    <property type="evidence" value="ECO:0007669"/>
    <property type="project" value="InterPro"/>
</dbReference>
<evidence type="ECO:0000259" key="1">
    <source>
        <dbReference type="Pfam" id="PF07583"/>
    </source>
</evidence>
<dbReference type="RefSeq" id="WP_169454339.1">
    <property type="nucleotide sequence ID" value="NZ_CP051774.1"/>
</dbReference>
<name>A0A858RFY4_9BACT</name>
<dbReference type="EMBL" id="CP051774">
    <property type="protein sequence ID" value="QJE96026.1"/>
    <property type="molecule type" value="Genomic_DNA"/>
</dbReference>
<feature type="domain" description="DUF1553" evidence="2">
    <location>
        <begin position="742"/>
        <end position="996"/>
    </location>
</feature>
<evidence type="ECO:0000313" key="4">
    <source>
        <dbReference type="EMBL" id="QJE96026.1"/>
    </source>
</evidence>
<dbReference type="Gene3D" id="2.60.120.200">
    <property type="match status" value="1"/>
</dbReference>
<dbReference type="KEGG" id="luo:HHL09_09595"/>
<dbReference type="Pfam" id="PF13385">
    <property type="entry name" value="Laminin_G_3"/>
    <property type="match status" value="1"/>
</dbReference>
<feature type="domain" description="DUF1549" evidence="1">
    <location>
        <begin position="150"/>
        <end position="357"/>
    </location>
</feature>
<evidence type="ECO:0000259" key="2">
    <source>
        <dbReference type="Pfam" id="PF07587"/>
    </source>
</evidence>
<organism evidence="4 5">
    <name type="scientific">Luteolibacter luteus</name>
    <dbReference type="NCBI Taxonomy" id="2728835"/>
    <lineage>
        <taxon>Bacteria</taxon>
        <taxon>Pseudomonadati</taxon>
        <taxon>Verrucomicrobiota</taxon>
        <taxon>Verrucomicrobiia</taxon>
        <taxon>Verrucomicrobiales</taxon>
        <taxon>Verrucomicrobiaceae</taxon>
        <taxon>Luteolibacter</taxon>
    </lineage>
</organism>
<dbReference type="Proteomes" id="UP000501812">
    <property type="component" value="Chromosome"/>
</dbReference>
<keyword evidence="5" id="KW-1185">Reference proteome</keyword>
<dbReference type="InterPro" id="IPR011444">
    <property type="entry name" value="DUF1549"/>
</dbReference>
<dbReference type="GO" id="GO:0020037">
    <property type="term" value="F:heme binding"/>
    <property type="evidence" value="ECO:0007669"/>
    <property type="project" value="InterPro"/>
</dbReference>
<feature type="domain" description="Cytochrome C Planctomycete-type" evidence="3">
    <location>
        <begin position="37"/>
        <end position="98"/>
    </location>
</feature>
<dbReference type="SUPFAM" id="SSF46626">
    <property type="entry name" value="Cytochrome c"/>
    <property type="match status" value="1"/>
</dbReference>
<dbReference type="PANTHER" id="PTHR35889">
    <property type="entry name" value="CYCLOINULO-OLIGOSACCHARIDE FRUCTANOTRANSFERASE-RELATED"/>
    <property type="match status" value="1"/>
</dbReference>
<dbReference type="Pfam" id="PF07635">
    <property type="entry name" value="PSCyt1"/>
    <property type="match status" value="1"/>
</dbReference>
<dbReference type="InterPro" id="IPR011429">
    <property type="entry name" value="Cyt_c_Planctomycete-type"/>
</dbReference>
<dbReference type="PANTHER" id="PTHR35889:SF3">
    <property type="entry name" value="F-BOX DOMAIN-CONTAINING PROTEIN"/>
    <property type="match status" value="1"/>
</dbReference>
<evidence type="ECO:0000313" key="5">
    <source>
        <dbReference type="Proteomes" id="UP000501812"/>
    </source>
</evidence>
<reference evidence="4 5" key="1">
    <citation type="submission" date="2020-04" db="EMBL/GenBank/DDBJ databases">
        <title>Luteolibacter sp. G-1-1-1 isolated from soil.</title>
        <authorList>
            <person name="Dahal R.H."/>
        </authorList>
    </citation>
    <scope>NUCLEOTIDE SEQUENCE [LARGE SCALE GENOMIC DNA]</scope>
    <source>
        <strain evidence="4 5">G-1-1-1</strain>
    </source>
</reference>
<accession>A0A858RFY4</accession>
<dbReference type="AlphaFoldDB" id="A0A858RFY4"/>
<dbReference type="Pfam" id="PF07583">
    <property type="entry name" value="PSCyt2"/>
    <property type="match status" value="1"/>
</dbReference>
<dbReference type="InterPro" id="IPR013320">
    <property type="entry name" value="ConA-like_dom_sf"/>
</dbReference>
<dbReference type="Pfam" id="PF07587">
    <property type="entry name" value="PSD1"/>
    <property type="match status" value="1"/>
</dbReference>
<sequence length="1052" mass="115374">MLRRLPFLLLSAASSPGAAEKSVSYAFEVRPILSDKCFACHGPDAGKRESGLRIDTAEGASAPLKDSPGSAIVPGDLAKSAAWQRIISKDPEQVMPPPSSHLSLSDEEKAVLEKWIEQGAKYEPHWSFQPLPNEVPVPEPKDPMWAKDAIDRFILSRLDQEDLKPSPAAEPLRWLRRVTLDLTGLPPSLEDIAAFQAAAPSDLPSAKMAIVDRLLASPRFGEHFAVPWLDAARYADSYGYQSDQLTAFWPWRDWVVRSFNANLPVDQFITWQVAGDLLPDATRDQKLATTFNRLHRLTNEGGSVAEEFLVENMADRVHTFGSVFLALTMECTRCHDHKYDPVSMRDYYSLGAFFNSIPERGFYNSQSIQPSPGLLLPDADQEKQLEEARGQAAGAWAVLEKRKAESDADFDAWLANAPSLPATGDLVSHVTFDGDGPAGGLDDGAGAAQAKGNGLARVSGKSGAAVKLDGDTGVSLPGRLEFDRCDSWTVAMTIRDTVGNPAPVVLLHRSFGTDVGFNGVELLLADGHLEARVVRDWPGNAIGVRALQKIPREQWAQVAWSYDGSSSPEGMKLYLDGVLLETEVTADAIWKSIATPGHGDGVATIGQRFRDRGFLGGEVDDLKIFKRALSPLEMSALAEPQRLDAAIADPAASRAVLKEAWLSAVDVVSRDAVARLREARAGVIAAEDAIFEIPVMRDTERPRPAHVLARGAYDAPRGKDNEVTRDTFSQILIPFPQDAPRNRLGLARWLTDSRHPLTARVFVNRVWASFFGSGIVESSDNFGLQGSLPSHPELLDWLARDFIAHGWDLKRLCRQIALSSTYGQDSRMRSDLREKDPANRLLARGPSRRLSSEQIRDFALSASGLMQQRDGGPPVSPYQPGEDLWRESNTMSPAYQRSQGADLYRRSLYSVWKRTAPLPNMLAFDSPTREVCTIRRPQTNTPLQALVLLNDAQFVEAARSLVAKVNPLPPEQRIPAAFESCASRAPSEREAKLLSALHQEQLEVFKADPESAKKILALGDSPAARDLDPVEAAAMTVVCQAILNLDASIWNR</sequence>
<evidence type="ECO:0000259" key="3">
    <source>
        <dbReference type="Pfam" id="PF07635"/>
    </source>
</evidence>
<proteinExistence type="predicted"/>
<protein>
    <submittedName>
        <fullName evidence="4">DUF1553 domain-containing protein</fullName>
    </submittedName>
</protein>
<dbReference type="InterPro" id="IPR022655">
    <property type="entry name" value="DUF1553"/>
</dbReference>
<dbReference type="InterPro" id="IPR036909">
    <property type="entry name" value="Cyt_c-like_dom_sf"/>
</dbReference>
<dbReference type="SUPFAM" id="SSF49899">
    <property type="entry name" value="Concanavalin A-like lectins/glucanases"/>
    <property type="match status" value="1"/>
</dbReference>